<dbReference type="InterPro" id="IPR050571">
    <property type="entry name" value="Class-IV_PLP-Dep_Aminotrnsfr"/>
</dbReference>
<dbReference type="GO" id="GO:0052656">
    <property type="term" value="F:L-isoleucine-2-oxoglutarate transaminase activity"/>
    <property type="evidence" value="ECO:0007669"/>
    <property type="project" value="RHEA"/>
</dbReference>
<proteinExistence type="inferred from homology"/>
<dbReference type="Pfam" id="PF01063">
    <property type="entry name" value="Aminotran_4"/>
    <property type="match status" value="1"/>
</dbReference>
<evidence type="ECO:0000256" key="5">
    <source>
        <dbReference type="ARBA" id="ARBA00005072"/>
    </source>
</evidence>
<evidence type="ECO:0000256" key="11">
    <source>
        <dbReference type="ARBA" id="ARBA00048212"/>
    </source>
</evidence>
<evidence type="ECO:0000256" key="3">
    <source>
        <dbReference type="ARBA" id="ARBA00004824"/>
    </source>
</evidence>
<dbReference type="InterPro" id="IPR001544">
    <property type="entry name" value="Aminotrans_IV"/>
</dbReference>
<keyword evidence="9 15" id="KW-0663">Pyridoxal phosphate</keyword>
<dbReference type="InterPro" id="IPR018300">
    <property type="entry name" value="Aminotrans_IV_CS"/>
</dbReference>
<dbReference type="InterPro" id="IPR043132">
    <property type="entry name" value="BCAT-like_C"/>
</dbReference>
<comment type="cofactor">
    <cofactor evidence="1 15">
        <name>pyridoxal 5'-phosphate</name>
        <dbReference type="ChEBI" id="CHEBI:597326"/>
    </cofactor>
</comment>
<comment type="pathway">
    <text evidence="4">Amino-acid biosynthesis; L-valine biosynthesis; L-valine from pyruvate: step 4/4.</text>
</comment>
<comment type="function">
    <text evidence="2">Acts on leucine, isoleucine and valine.</text>
</comment>
<dbReference type="GO" id="GO:0005829">
    <property type="term" value="C:cytosol"/>
    <property type="evidence" value="ECO:0007669"/>
    <property type="project" value="TreeGrafter"/>
</dbReference>
<name>A0A1Y5T9M0_9RHOB</name>
<evidence type="ECO:0000256" key="15">
    <source>
        <dbReference type="RuleBase" id="RU004516"/>
    </source>
</evidence>
<comment type="catalytic activity">
    <reaction evidence="12">
        <text>L-isoleucine + 2-oxoglutarate = (S)-3-methyl-2-oxopentanoate + L-glutamate</text>
        <dbReference type="Rhea" id="RHEA:24801"/>
        <dbReference type="ChEBI" id="CHEBI:16810"/>
        <dbReference type="ChEBI" id="CHEBI:29985"/>
        <dbReference type="ChEBI" id="CHEBI:35146"/>
        <dbReference type="ChEBI" id="CHEBI:58045"/>
        <dbReference type="EC" id="2.6.1.42"/>
    </reaction>
</comment>
<evidence type="ECO:0000256" key="8">
    <source>
        <dbReference type="ARBA" id="ARBA00014472"/>
    </source>
</evidence>
<dbReference type="Gene3D" id="3.30.470.10">
    <property type="match status" value="1"/>
</dbReference>
<evidence type="ECO:0000313" key="17">
    <source>
        <dbReference type="Proteomes" id="UP000193827"/>
    </source>
</evidence>
<dbReference type="GO" id="GO:0008652">
    <property type="term" value="P:amino acid biosynthetic process"/>
    <property type="evidence" value="ECO:0007669"/>
    <property type="project" value="UniProtKB-ARBA"/>
</dbReference>
<dbReference type="FunFam" id="3.20.10.10:FF:000002">
    <property type="entry name" value="D-alanine aminotransferase"/>
    <property type="match status" value="1"/>
</dbReference>
<comment type="pathway">
    <text evidence="5">Amino-acid biosynthesis; L-leucine biosynthesis; L-leucine from 3-methyl-2-oxobutanoate: step 4/4.</text>
</comment>
<dbReference type="OrthoDB" id="9805628at2"/>
<dbReference type="PANTHER" id="PTHR42743:SF11">
    <property type="entry name" value="AMINODEOXYCHORISMATE LYASE"/>
    <property type="match status" value="1"/>
</dbReference>
<dbReference type="InterPro" id="IPR036038">
    <property type="entry name" value="Aminotransferase-like"/>
</dbReference>
<evidence type="ECO:0000313" key="16">
    <source>
        <dbReference type="EMBL" id="SLN56984.1"/>
    </source>
</evidence>
<protein>
    <recommendedName>
        <fullName evidence="8">Probable branched-chain-amino-acid aminotransferase</fullName>
        <ecNumber evidence="7">2.6.1.42</ecNumber>
    </recommendedName>
</protein>
<dbReference type="NCBIfam" id="NF005209">
    <property type="entry name" value="PRK06680.1"/>
    <property type="match status" value="1"/>
</dbReference>
<sequence>MRTVYVNGQYLPETEATVSIFDRGFLMADGVYEVTSVLQGKLIDFDGHLARLERSLTELDMQKPDAFDDLVEIHRELVRVNQIDEGLVYLQVTRGSDGDRDFVFPDPETTKPTLVLFTQSKPGMADSPAAKKGNKIISIDDIRWGRRDIKTVQLLYPSMGKMMAKAAGCDDAWLVEDGHVTEGTSNNAYIVKGNKIITRGLSNDILHGITRAAVLRFAREAQMEVEERLFTIDEAKQADEAFTTSASAFVMPVVEIDGVVLGDGTPGKVARRLREIYLEESLKSAI</sequence>
<gene>
    <name evidence="16" type="primary">dat</name>
    <name evidence="16" type="ORF">PEL8287_03070</name>
</gene>
<reference evidence="16 17" key="1">
    <citation type="submission" date="2017-03" db="EMBL/GenBank/DDBJ databases">
        <authorList>
            <person name="Afonso C.L."/>
            <person name="Miller P.J."/>
            <person name="Scott M.A."/>
            <person name="Spackman E."/>
            <person name="Goraichik I."/>
            <person name="Dimitrov K.M."/>
            <person name="Suarez D.L."/>
            <person name="Swayne D.E."/>
        </authorList>
    </citation>
    <scope>NUCLEOTIDE SEQUENCE [LARGE SCALE GENOMIC DNA]</scope>
    <source>
        <strain evidence="16 17">CECT 8287</strain>
    </source>
</reference>
<dbReference type="Proteomes" id="UP000193827">
    <property type="component" value="Unassembled WGS sequence"/>
</dbReference>
<evidence type="ECO:0000256" key="9">
    <source>
        <dbReference type="ARBA" id="ARBA00022898"/>
    </source>
</evidence>
<dbReference type="EC" id="2.6.1.42" evidence="7"/>
<keyword evidence="17" id="KW-1185">Reference proteome</keyword>
<dbReference type="Gene3D" id="3.20.10.10">
    <property type="entry name" value="D-amino Acid Aminotransferase, subunit A, domain 2"/>
    <property type="match status" value="1"/>
</dbReference>
<keyword evidence="16" id="KW-0032">Aminotransferase</keyword>
<evidence type="ECO:0000256" key="6">
    <source>
        <dbReference type="ARBA" id="ARBA00009320"/>
    </source>
</evidence>
<dbReference type="PANTHER" id="PTHR42743">
    <property type="entry name" value="AMINO-ACID AMINOTRANSFERASE"/>
    <property type="match status" value="1"/>
</dbReference>
<evidence type="ECO:0000256" key="4">
    <source>
        <dbReference type="ARBA" id="ARBA00004931"/>
    </source>
</evidence>
<dbReference type="GO" id="GO:0052655">
    <property type="term" value="F:L-valine-2-oxoglutarate transaminase activity"/>
    <property type="evidence" value="ECO:0007669"/>
    <property type="project" value="RHEA"/>
</dbReference>
<dbReference type="CDD" id="cd01558">
    <property type="entry name" value="D-AAT_like"/>
    <property type="match status" value="1"/>
</dbReference>
<dbReference type="PROSITE" id="PS00770">
    <property type="entry name" value="AA_TRANSFER_CLASS_4"/>
    <property type="match status" value="1"/>
</dbReference>
<accession>A0A1Y5T9M0</accession>
<evidence type="ECO:0000256" key="2">
    <source>
        <dbReference type="ARBA" id="ARBA00003109"/>
    </source>
</evidence>
<evidence type="ECO:0000256" key="14">
    <source>
        <dbReference type="RuleBase" id="RU004106"/>
    </source>
</evidence>
<comment type="catalytic activity">
    <reaction evidence="11">
        <text>L-valine + 2-oxoglutarate = 3-methyl-2-oxobutanoate + L-glutamate</text>
        <dbReference type="Rhea" id="RHEA:24813"/>
        <dbReference type="ChEBI" id="CHEBI:11851"/>
        <dbReference type="ChEBI" id="CHEBI:16810"/>
        <dbReference type="ChEBI" id="CHEBI:29985"/>
        <dbReference type="ChEBI" id="CHEBI:57762"/>
        <dbReference type="EC" id="2.6.1.42"/>
    </reaction>
</comment>
<comment type="pathway">
    <text evidence="3">Amino-acid biosynthesis; L-isoleucine biosynthesis; L-isoleucine from 2-oxobutanoate: step 4/4.</text>
</comment>
<comment type="catalytic activity">
    <reaction evidence="13">
        <text>L-leucine + 2-oxoglutarate = 4-methyl-2-oxopentanoate + L-glutamate</text>
        <dbReference type="Rhea" id="RHEA:18321"/>
        <dbReference type="ChEBI" id="CHEBI:16810"/>
        <dbReference type="ChEBI" id="CHEBI:17865"/>
        <dbReference type="ChEBI" id="CHEBI:29985"/>
        <dbReference type="ChEBI" id="CHEBI:57427"/>
        <dbReference type="EC" id="2.6.1.42"/>
    </reaction>
</comment>
<organism evidence="16 17">
    <name type="scientific">Roseovarius litorisediminis</name>
    <dbReference type="NCBI Taxonomy" id="1312363"/>
    <lineage>
        <taxon>Bacteria</taxon>
        <taxon>Pseudomonadati</taxon>
        <taxon>Pseudomonadota</taxon>
        <taxon>Alphaproteobacteria</taxon>
        <taxon>Rhodobacterales</taxon>
        <taxon>Roseobacteraceae</taxon>
        <taxon>Roseovarius</taxon>
    </lineage>
</organism>
<dbReference type="EMBL" id="FWFL01000008">
    <property type="protein sequence ID" value="SLN56984.1"/>
    <property type="molecule type" value="Genomic_DNA"/>
</dbReference>
<dbReference type="SUPFAM" id="SSF56752">
    <property type="entry name" value="D-aminoacid aminotransferase-like PLP-dependent enzymes"/>
    <property type="match status" value="1"/>
</dbReference>
<dbReference type="GO" id="GO:0009082">
    <property type="term" value="P:branched-chain amino acid biosynthetic process"/>
    <property type="evidence" value="ECO:0007669"/>
    <property type="project" value="UniProtKB-KW"/>
</dbReference>
<dbReference type="RefSeq" id="WP_085893284.1">
    <property type="nucleotide sequence ID" value="NZ_FWFL01000008.1"/>
</dbReference>
<keyword evidence="16" id="KW-0808">Transferase</keyword>
<keyword evidence="10" id="KW-0028">Amino-acid biosynthesis</keyword>
<dbReference type="AlphaFoldDB" id="A0A1Y5T9M0"/>
<dbReference type="InterPro" id="IPR043131">
    <property type="entry name" value="BCAT-like_N"/>
</dbReference>
<evidence type="ECO:0000256" key="10">
    <source>
        <dbReference type="ARBA" id="ARBA00023304"/>
    </source>
</evidence>
<evidence type="ECO:0000256" key="7">
    <source>
        <dbReference type="ARBA" id="ARBA00013053"/>
    </source>
</evidence>
<evidence type="ECO:0000256" key="13">
    <source>
        <dbReference type="ARBA" id="ARBA00049229"/>
    </source>
</evidence>
<keyword evidence="10" id="KW-0100">Branched-chain amino acid biosynthesis</keyword>
<evidence type="ECO:0000256" key="12">
    <source>
        <dbReference type="ARBA" id="ARBA00048798"/>
    </source>
</evidence>
<dbReference type="GO" id="GO:0052654">
    <property type="term" value="F:L-leucine-2-oxoglutarate transaminase activity"/>
    <property type="evidence" value="ECO:0007669"/>
    <property type="project" value="RHEA"/>
</dbReference>
<evidence type="ECO:0000256" key="1">
    <source>
        <dbReference type="ARBA" id="ARBA00001933"/>
    </source>
</evidence>
<comment type="similarity">
    <text evidence="6 14">Belongs to the class-IV pyridoxal-phosphate-dependent aminotransferase family.</text>
</comment>